<accession>A0ABS4WEB1</accession>
<dbReference type="Proteomes" id="UP000766570">
    <property type="component" value="Unassembled WGS sequence"/>
</dbReference>
<keyword evidence="1" id="KW-0378">Hydrolase</keyword>
<protein>
    <submittedName>
        <fullName evidence="3">Nicotinamidase-related amidase</fullName>
    </submittedName>
</protein>
<dbReference type="InterPro" id="IPR036380">
    <property type="entry name" value="Isochorismatase-like_sf"/>
</dbReference>
<feature type="domain" description="Isochorismatase-like" evidence="2">
    <location>
        <begin position="10"/>
        <end position="145"/>
    </location>
</feature>
<gene>
    <name evidence="3" type="ORF">JOF46_002466</name>
</gene>
<dbReference type="Pfam" id="PF00857">
    <property type="entry name" value="Isochorismatase"/>
    <property type="match status" value="1"/>
</dbReference>
<dbReference type="RefSeq" id="WP_209907559.1">
    <property type="nucleotide sequence ID" value="NZ_BAAAMI010000017.1"/>
</dbReference>
<dbReference type="InterPro" id="IPR000868">
    <property type="entry name" value="Isochorismatase-like_dom"/>
</dbReference>
<sequence>MSTFSDRDRTALMVIDVQNNVVADAYQREETIGNINELVKRARESGAPVVWVQHSDEEMEVGSADWEIVPELSPAAEETVIQKIYGDSFEGTNLEEVLSSAGVGRLVVSGAQSDACIRSTVHGAFTRGYDVTLVSDAHTTSDMTEWGAPAPEVAIAHINLYWQFQGAPGRTAAVVSTQDVDFRS</sequence>
<evidence type="ECO:0000313" key="4">
    <source>
        <dbReference type="Proteomes" id="UP000766570"/>
    </source>
</evidence>
<dbReference type="SUPFAM" id="SSF52499">
    <property type="entry name" value="Isochorismatase-like hydrolases"/>
    <property type="match status" value="1"/>
</dbReference>
<organism evidence="3 4">
    <name type="scientific">Paeniglutamicibacter psychrophenolicus</name>
    <dbReference type="NCBI Taxonomy" id="257454"/>
    <lineage>
        <taxon>Bacteria</taxon>
        <taxon>Bacillati</taxon>
        <taxon>Actinomycetota</taxon>
        <taxon>Actinomycetes</taxon>
        <taxon>Micrococcales</taxon>
        <taxon>Micrococcaceae</taxon>
        <taxon>Paeniglutamicibacter</taxon>
    </lineage>
</organism>
<name>A0ABS4WEB1_9MICC</name>
<dbReference type="Gene3D" id="3.40.50.850">
    <property type="entry name" value="Isochorismatase-like"/>
    <property type="match status" value="1"/>
</dbReference>
<evidence type="ECO:0000313" key="3">
    <source>
        <dbReference type="EMBL" id="MBP2374554.1"/>
    </source>
</evidence>
<dbReference type="InterPro" id="IPR050272">
    <property type="entry name" value="Isochorismatase-like_hydrls"/>
</dbReference>
<dbReference type="CDD" id="cd01014">
    <property type="entry name" value="nicotinamidase_related"/>
    <property type="match status" value="1"/>
</dbReference>
<comment type="caution">
    <text evidence="3">The sequence shown here is derived from an EMBL/GenBank/DDBJ whole genome shotgun (WGS) entry which is preliminary data.</text>
</comment>
<reference evidence="3 4" key="1">
    <citation type="submission" date="2021-03" db="EMBL/GenBank/DDBJ databases">
        <title>Sequencing the genomes of 1000 actinobacteria strains.</title>
        <authorList>
            <person name="Klenk H.-P."/>
        </authorList>
    </citation>
    <scope>NUCLEOTIDE SEQUENCE [LARGE SCALE GENOMIC DNA]</scope>
    <source>
        <strain evidence="3 4">DSM 15454</strain>
    </source>
</reference>
<evidence type="ECO:0000256" key="1">
    <source>
        <dbReference type="ARBA" id="ARBA00022801"/>
    </source>
</evidence>
<dbReference type="PANTHER" id="PTHR43540:SF14">
    <property type="entry name" value="ISOCHORISMATASE"/>
    <property type="match status" value="1"/>
</dbReference>
<keyword evidence="4" id="KW-1185">Reference proteome</keyword>
<dbReference type="PANTHER" id="PTHR43540">
    <property type="entry name" value="PEROXYUREIDOACRYLATE/UREIDOACRYLATE AMIDOHYDROLASE-RELATED"/>
    <property type="match status" value="1"/>
</dbReference>
<proteinExistence type="predicted"/>
<evidence type="ECO:0000259" key="2">
    <source>
        <dbReference type="Pfam" id="PF00857"/>
    </source>
</evidence>
<dbReference type="EMBL" id="JAGIOE010000001">
    <property type="protein sequence ID" value="MBP2374554.1"/>
    <property type="molecule type" value="Genomic_DNA"/>
</dbReference>